<evidence type="ECO:0000256" key="4">
    <source>
        <dbReference type="ARBA" id="ARBA00022989"/>
    </source>
</evidence>
<evidence type="ECO:0000256" key="3">
    <source>
        <dbReference type="ARBA" id="ARBA00022692"/>
    </source>
</evidence>
<organism evidence="8 9">
    <name type="scientific">Limibacillus halophilus</name>
    <dbReference type="NCBI Taxonomy" id="1579333"/>
    <lineage>
        <taxon>Bacteria</taxon>
        <taxon>Pseudomonadati</taxon>
        <taxon>Pseudomonadota</taxon>
        <taxon>Alphaproteobacteria</taxon>
        <taxon>Rhodospirillales</taxon>
        <taxon>Rhodovibrionaceae</taxon>
        <taxon>Limibacillus</taxon>
    </lineage>
</organism>
<gene>
    <name evidence="8" type="ORF">FHR98_002949</name>
</gene>
<comment type="subcellular location">
    <subcellularLocation>
        <location evidence="1">Membrane</location>
        <topology evidence="1">Multi-pass membrane protein</topology>
    </subcellularLocation>
</comment>
<dbReference type="AlphaFoldDB" id="A0A839SV18"/>
<feature type="transmembrane region" description="Helical" evidence="6">
    <location>
        <begin position="209"/>
        <end position="229"/>
    </location>
</feature>
<feature type="transmembrane region" description="Helical" evidence="6">
    <location>
        <begin position="241"/>
        <end position="259"/>
    </location>
</feature>
<feature type="transmembrane region" description="Helical" evidence="6">
    <location>
        <begin position="265"/>
        <end position="285"/>
    </location>
</feature>
<feature type="transmembrane region" description="Helical" evidence="6">
    <location>
        <begin position="147"/>
        <end position="167"/>
    </location>
</feature>
<accession>A0A839SV18</accession>
<evidence type="ECO:0000256" key="2">
    <source>
        <dbReference type="ARBA" id="ARBA00007362"/>
    </source>
</evidence>
<dbReference type="InterPro" id="IPR000620">
    <property type="entry name" value="EamA_dom"/>
</dbReference>
<proteinExistence type="inferred from homology"/>
<dbReference type="EMBL" id="JACHXA010000009">
    <property type="protein sequence ID" value="MBB3066641.1"/>
    <property type="molecule type" value="Genomic_DNA"/>
</dbReference>
<feature type="transmembrane region" description="Helical" evidence="6">
    <location>
        <begin position="118"/>
        <end position="141"/>
    </location>
</feature>
<feature type="domain" description="EamA" evidence="7">
    <location>
        <begin position="3"/>
        <end position="134"/>
    </location>
</feature>
<dbReference type="GO" id="GO:0016020">
    <property type="term" value="C:membrane"/>
    <property type="evidence" value="ECO:0007669"/>
    <property type="project" value="UniProtKB-SubCell"/>
</dbReference>
<comment type="caution">
    <text evidence="8">The sequence shown here is derived from an EMBL/GenBank/DDBJ whole genome shotgun (WGS) entry which is preliminary data.</text>
</comment>
<evidence type="ECO:0000313" key="9">
    <source>
        <dbReference type="Proteomes" id="UP000581135"/>
    </source>
</evidence>
<keyword evidence="3 6" id="KW-0812">Transmembrane</keyword>
<dbReference type="PANTHER" id="PTHR32322">
    <property type="entry name" value="INNER MEMBRANE TRANSPORTER"/>
    <property type="match status" value="1"/>
</dbReference>
<evidence type="ECO:0000259" key="7">
    <source>
        <dbReference type="Pfam" id="PF00892"/>
    </source>
</evidence>
<keyword evidence="5 6" id="KW-0472">Membrane</keyword>
<feature type="domain" description="EamA" evidence="7">
    <location>
        <begin position="148"/>
        <end position="283"/>
    </location>
</feature>
<keyword evidence="9" id="KW-1185">Reference proteome</keyword>
<feature type="transmembrane region" description="Helical" evidence="6">
    <location>
        <begin position="64"/>
        <end position="84"/>
    </location>
</feature>
<feature type="transmembrane region" description="Helical" evidence="6">
    <location>
        <begin position="179"/>
        <end position="197"/>
    </location>
</feature>
<dbReference type="Proteomes" id="UP000581135">
    <property type="component" value="Unassembled WGS sequence"/>
</dbReference>
<dbReference type="Pfam" id="PF00892">
    <property type="entry name" value="EamA"/>
    <property type="match status" value="2"/>
</dbReference>
<dbReference type="InterPro" id="IPR037185">
    <property type="entry name" value="EmrE-like"/>
</dbReference>
<feature type="transmembrane region" description="Helical" evidence="6">
    <location>
        <begin position="31"/>
        <end position="52"/>
    </location>
</feature>
<comment type="similarity">
    <text evidence="2">Belongs to the EamA transporter family.</text>
</comment>
<name>A0A839SV18_9PROT</name>
<evidence type="ECO:0000313" key="8">
    <source>
        <dbReference type="EMBL" id="MBB3066641.1"/>
    </source>
</evidence>
<protein>
    <submittedName>
        <fullName evidence="8">Drug/metabolite transporter (DMT)-like permease</fullName>
    </submittedName>
</protein>
<keyword evidence="4 6" id="KW-1133">Transmembrane helix</keyword>
<evidence type="ECO:0000256" key="6">
    <source>
        <dbReference type="SAM" id="Phobius"/>
    </source>
</evidence>
<dbReference type="InterPro" id="IPR050638">
    <property type="entry name" value="AA-Vitamin_Transporters"/>
</dbReference>
<dbReference type="SUPFAM" id="SSF103481">
    <property type="entry name" value="Multidrug resistance efflux transporter EmrE"/>
    <property type="match status" value="2"/>
</dbReference>
<sequence>MPVALLLIVVTTWGFSWYAIALQLGTTPIEASVAWRFLLASGLMFLGLAVSGKLRKIPFAAQGWVVLLGLFLFSGNFLFIYAATSYVASGVVSVIFACAAIFGSINSLIFLRQIPSLQVVFGSFVGVLGIACLFSVDAQAIGGKDSWIGLALTLAGTYSFSLGNFVSIRVRRDIDLLNGMAWGMLYGGLLTAAISLYRHDALPIDFSATYLSSLVYLAVGASVVAFIAYLNLITRWGPIRASYATVLFPLVALATSTVFEGLVWSLTTGLGVGLALLGAVLVFTAPKASSPKIAA</sequence>
<feature type="transmembrane region" description="Helical" evidence="6">
    <location>
        <begin position="90"/>
        <end position="111"/>
    </location>
</feature>
<dbReference type="RefSeq" id="WP_183417466.1">
    <property type="nucleotide sequence ID" value="NZ_JACHXA010000009.1"/>
</dbReference>
<reference evidence="8 9" key="1">
    <citation type="submission" date="2020-08" db="EMBL/GenBank/DDBJ databases">
        <title>Genomic Encyclopedia of Type Strains, Phase III (KMG-III): the genomes of soil and plant-associated and newly described type strains.</title>
        <authorList>
            <person name="Whitman W."/>
        </authorList>
    </citation>
    <scope>NUCLEOTIDE SEQUENCE [LARGE SCALE GENOMIC DNA]</scope>
    <source>
        <strain evidence="8 9">CECT 8803</strain>
    </source>
</reference>
<dbReference type="PANTHER" id="PTHR32322:SF2">
    <property type="entry name" value="EAMA DOMAIN-CONTAINING PROTEIN"/>
    <property type="match status" value="1"/>
</dbReference>
<evidence type="ECO:0000256" key="5">
    <source>
        <dbReference type="ARBA" id="ARBA00023136"/>
    </source>
</evidence>
<evidence type="ECO:0000256" key="1">
    <source>
        <dbReference type="ARBA" id="ARBA00004141"/>
    </source>
</evidence>